<feature type="compositionally biased region" description="Polar residues" evidence="1">
    <location>
        <begin position="203"/>
        <end position="225"/>
    </location>
</feature>
<keyword evidence="3" id="KW-1185">Reference proteome</keyword>
<protein>
    <submittedName>
        <fullName evidence="2">Uncharacterized protein</fullName>
    </submittedName>
</protein>
<feature type="compositionally biased region" description="Basic residues" evidence="1">
    <location>
        <begin position="297"/>
        <end position="312"/>
    </location>
</feature>
<feature type="compositionally biased region" description="Acidic residues" evidence="1">
    <location>
        <begin position="321"/>
        <end position="334"/>
    </location>
</feature>
<sequence length="403" mass="43511">MPRQNQPAPRRSSRVAWQTKKATEAENSIRGNEEASSPQPEGGPHTRKYSSITEDQSTQSVDAQGKSKQPLENPLRRSARNAAKSAPGDNQHQARQHSPDAATAAEGSGNSSMELQSEVSTLSLSHELQIDPRLRSQGNASTIVKEAAAHPEGRESEQKSTHRREITNPARTAPANAVSTLSELSLPPSSADILGTAPETVKKTISSKNKQTRPSAGANKLSTTIDDLLDNLSSGSSTTNASLPEPANLLKKLQEVAAESKKAEEEDDPEHDDNPMLRRSTRTRKRHSQDEAGPSTKKARGVKAMASKRGKGKQAAQKGDEDGEQLENDDDVIEEVGVKVDHDMEGGIKEKEKPPAQSNEGPSLRRRSSRAAKLSQMAAEVSSGKRDKPAAMRSFRRVMPGKK</sequence>
<feature type="compositionally biased region" description="Low complexity" evidence="1">
    <location>
        <begin position="179"/>
        <end position="190"/>
    </location>
</feature>
<feature type="compositionally biased region" description="Polar residues" evidence="1">
    <location>
        <begin position="25"/>
        <end position="39"/>
    </location>
</feature>
<accession>A0A6A7C5E2</accession>
<evidence type="ECO:0000313" key="3">
    <source>
        <dbReference type="Proteomes" id="UP000799421"/>
    </source>
</evidence>
<feature type="compositionally biased region" description="Basic and acidic residues" evidence="1">
    <location>
        <begin position="252"/>
        <end position="264"/>
    </location>
</feature>
<dbReference type="AlphaFoldDB" id="A0A6A7C5E2"/>
<evidence type="ECO:0000256" key="1">
    <source>
        <dbReference type="SAM" id="MobiDB-lite"/>
    </source>
</evidence>
<gene>
    <name evidence="2" type="ORF">K470DRAFT_275028</name>
</gene>
<name>A0A6A7C5E2_9PEZI</name>
<evidence type="ECO:0000313" key="2">
    <source>
        <dbReference type="EMBL" id="KAF2862660.1"/>
    </source>
</evidence>
<feature type="region of interest" description="Disordered" evidence="1">
    <location>
        <begin position="1"/>
        <end position="403"/>
    </location>
</feature>
<dbReference type="EMBL" id="MU005964">
    <property type="protein sequence ID" value="KAF2862660.1"/>
    <property type="molecule type" value="Genomic_DNA"/>
</dbReference>
<feature type="compositionally biased region" description="Basic and acidic residues" evidence="1">
    <location>
        <begin position="147"/>
        <end position="166"/>
    </location>
</feature>
<feature type="compositionally biased region" description="Polar residues" evidence="1">
    <location>
        <begin position="49"/>
        <end position="62"/>
    </location>
</feature>
<organism evidence="2 3">
    <name type="scientific">Piedraia hortae CBS 480.64</name>
    <dbReference type="NCBI Taxonomy" id="1314780"/>
    <lineage>
        <taxon>Eukaryota</taxon>
        <taxon>Fungi</taxon>
        <taxon>Dikarya</taxon>
        <taxon>Ascomycota</taxon>
        <taxon>Pezizomycotina</taxon>
        <taxon>Dothideomycetes</taxon>
        <taxon>Dothideomycetidae</taxon>
        <taxon>Capnodiales</taxon>
        <taxon>Piedraiaceae</taxon>
        <taxon>Piedraia</taxon>
    </lineage>
</organism>
<dbReference type="Proteomes" id="UP000799421">
    <property type="component" value="Unassembled WGS sequence"/>
</dbReference>
<proteinExistence type="predicted"/>
<reference evidence="2" key="1">
    <citation type="journal article" date="2020" name="Stud. Mycol.">
        <title>101 Dothideomycetes genomes: a test case for predicting lifestyles and emergence of pathogens.</title>
        <authorList>
            <person name="Haridas S."/>
            <person name="Albert R."/>
            <person name="Binder M."/>
            <person name="Bloem J."/>
            <person name="Labutti K."/>
            <person name="Salamov A."/>
            <person name="Andreopoulos B."/>
            <person name="Baker S."/>
            <person name="Barry K."/>
            <person name="Bills G."/>
            <person name="Bluhm B."/>
            <person name="Cannon C."/>
            <person name="Castanera R."/>
            <person name="Culley D."/>
            <person name="Daum C."/>
            <person name="Ezra D."/>
            <person name="Gonzalez J."/>
            <person name="Henrissat B."/>
            <person name="Kuo A."/>
            <person name="Liang C."/>
            <person name="Lipzen A."/>
            <person name="Lutzoni F."/>
            <person name="Magnuson J."/>
            <person name="Mondo S."/>
            <person name="Nolan M."/>
            <person name="Ohm R."/>
            <person name="Pangilinan J."/>
            <person name="Park H.-J."/>
            <person name="Ramirez L."/>
            <person name="Alfaro M."/>
            <person name="Sun H."/>
            <person name="Tritt A."/>
            <person name="Yoshinaga Y."/>
            <person name="Zwiers L.-H."/>
            <person name="Turgeon B."/>
            <person name="Goodwin S."/>
            <person name="Spatafora J."/>
            <person name="Crous P."/>
            <person name="Grigoriev I."/>
        </authorList>
    </citation>
    <scope>NUCLEOTIDE SEQUENCE</scope>
    <source>
        <strain evidence="2">CBS 480.64</strain>
    </source>
</reference>
<feature type="compositionally biased region" description="Polar residues" evidence="1">
    <location>
        <begin position="108"/>
        <end position="126"/>
    </location>
</feature>
<feature type="compositionally biased region" description="Basic residues" evidence="1">
    <location>
        <begin position="394"/>
        <end position="403"/>
    </location>
</feature>
<feature type="compositionally biased region" description="Basic and acidic residues" evidence="1">
    <location>
        <begin position="336"/>
        <end position="354"/>
    </location>
</feature>